<feature type="compositionally biased region" description="Low complexity" evidence="1">
    <location>
        <begin position="170"/>
        <end position="179"/>
    </location>
</feature>
<dbReference type="AlphaFoldDB" id="A0A084Y2T7"/>
<dbReference type="InterPro" id="IPR011990">
    <property type="entry name" value="TPR-like_helical_dom_sf"/>
</dbReference>
<protein>
    <submittedName>
        <fullName evidence="2">Type IV pilus biogenesis/stability protein PilW</fullName>
    </submittedName>
</protein>
<dbReference type="EMBL" id="JDSS02000018">
    <property type="protein sequence ID" value="KFB69031.1"/>
    <property type="molecule type" value="Genomic_DNA"/>
</dbReference>
<evidence type="ECO:0000256" key="1">
    <source>
        <dbReference type="SAM" id="MobiDB-lite"/>
    </source>
</evidence>
<proteinExistence type="predicted"/>
<evidence type="ECO:0000313" key="3">
    <source>
        <dbReference type="Proteomes" id="UP000019812"/>
    </source>
</evidence>
<reference evidence="2 3" key="1">
    <citation type="submission" date="2014-07" db="EMBL/GenBank/DDBJ databases">
        <title>Expanding our view of genomic diversity in Candidatus Accumulibacter clades.</title>
        <authorList>
            <person name="Skennerton C.T."/>
            <person name="Barr J.J."/>
            <person name="Slater F.R."/>
            <person name="Bond P.L."/>
            <person name="Tyson G.W."/>
        </authorList>
    </citation>
    <scope>NUCLEOTIDE SEQUENCE [LARGE SCALE GENOMIC DNA]</scope>
    <source>
        <strain evidence="3">SK-01</strain>
    </source>
</reference>
<gene>
    <name evidence="2" type="ORF">CAPSK01_001222</name>
</gene>
<dbReference type="SUPFAM" id="SSF48452">
    <property type="entry name" value="TPR-like"/>
    <property type="match status" value="1"/>
</dbReference>
<accession>A0A084Y2T7</accession>
<evidence type="ECO:0000313" key="2">
    <source>
        <dbReference type="EMBL" id="KFB69031.1"/>
    </source>
</evidence>
<dbReference type="Gene3D" id="1.25.40.10">
    <property type="entry name" value="Tetratricopeptide repeat domain"/>
    <property type="match status" value="1"/>
</dbReference>
<name>A0A084Y2T7_9PROT</name>
<organism evidence="2 3">
    <name type="scientific">Candidatus Accumulibacter vicinus</name>
    <dbReference type="NCBI Taxonomy" id="2954382"/>
    <lineage>
        <taxon>Bacteria</taxon>
        <taxon>Pseudomonadati</taxon>
        <taxon>Pseudomonadota</taxon>
        <taxon>Betaproteobacteria</taxon>
        <taxon>Candidatus Accumulibacter</taxon>
    </lineage>
</organism>
<dbReference type="Proteomes" id="UP000019812">
    <property type="component" value="Unassembled WGS sequence"/>
</dbReference>
<feature type="compositionally biased region" description="Basic and acidic residues" evidence="1">
    <location>
        <begin position="180"/>
        <end position="198"/>
    </location>
</feature>
<feature type="region of interest" description="Disordered" evidence="1">
    <location>
        <begin position="167"/>
        <end position="198"/>
    </location>
</feature>
<dbReference type="RefSeq" id="WP_273703150.1">
    <property type="nucleotide sequence ID" value="NZ_JDSS02000018.1"/>
</dbReference>
<sequence length="653" mass="71758">MMKSISAFVGHSFTEDDATVVNAVLNYLSRVAELNPSFSWTHAKHPEPISVDEKVLALLEGKNLFIGICTRKERVVSSNALSSCWMSRQKLAVKANALEWKTSDWIIQEIGLAIGRGMDIILLVEEGIRSPGALQGNIEHISLHRDAPERSFDALLAMLATLTPRPTDGAAAAVPPSSSEPEKSTDHPEHDRITPKPEWNRDDFEFAMMHCVATKNDQAKEVIDNAFLASKAGASEKDKTEWLAYKEYICIALGRGGDLSRLEAIATELPDNANVTLHLARSYARYDEHGKAASLYQAAAGQTKSVISKIELLGQAALCFEKAGKKADADRLASQIRTICADAHEGEMELLRAEKGLAEFRKDDDTEIGLMERQLELNPTDNETRFGLAYKYSSIGRANMAAYHYSRIRTSARSAIAWNNFGAALESLKLPVKAVKAYRNSAHFGETLAMSNLAHQFLNAGFVDEAKQVLDEALRVTDHHKNVDKALGVIRDRVDDEENQETSVYEKAKPVSEFFRSFGQARIKPLVIGLQGTWKTPSCDVVVQIDGTSVVARGTYEVTATGLLAAAFMDTRAPDSAPVKYFLEYRGDLYGQTVSGTVSRGPVSTTKSAAASTLLGAETKPTFLMWLGDSGTVIYVMERPTPDGSRFYQLERI</sequence>
<comment type="caution">
    <text evidence="2">The sequence shown here is derived from an EMBL/GenBank/DDBJ whole genome shotgun (WGS) entry which is preliminary data.</text>
</comment>